<evidence type="ECO:0000313" key="2">
    <source>
        <dbReference type="Proteomes" id="UP001151699"/>
    </source>
</evidence>
<proteinExistence type="predicted"/>
<feature type="non-terminal residue" evidence="1">
    <location>
        <position position="142"/>
    </location>
</feature>
<evidence type="ECO:0000313" key="1">
    <source>
        <dbReference type="EMBL" id="KAJ6647597.1"/>
    </source>
</evidence>
<organism evidence="1 2">
    <name type="scientific">Pseudolycoriella hygida</name>
    <dbReference type="NCBI Taxonomy" id="35572"/>
    <lineage>
        <taxon>Eukaryota</taxon>
        <taxon>Metazoa</taxon>
        <taxon>Ecdysozoa</taxon>
        <taxon>Arthropoda</taxon>
        <taxon>Hexapoda</taxon>
        <taxon>Insecta</taxon>
        <taxon>Pterygota</taxon>
        <taxon>Neoptera</taxon>
        <taxon>Endopterygota</taxon>
        <taxon>Diptera</taxon>
        <taxon>Nematocera</taxon>
        <taxon>Sciaroidea</taxon>
        <taxon>Sciaridae</taxon>
        <taxon>Pseudolycoriella</taxon>
    </lineage>
</organism>
<dbReference type="Proteomes" id="UP001151699">
    <property type="component" value="Chromosome A"/>
</dbReference>
<comment type="caution">
    <text evidence="1">The sequence shown here is derived from an EMBL/GenBank/DDBJ whole genome shotgun (WGS) entry which is preliminary data.</text>
</comment>
<feature type="non-terminal residue" evidence="1">
    <location>
        <position position="1"/>
    </location>
</feature>
<gene>
    <name evidence="1" type="ORF">Bhyg_02820</name>
</gene>
<protein>
    <submittedName>
        <fullName evidence="1">Uncharacterized protein</fullName>
    </submittedName>
</protein>
<dbReference type="AlphaFoldDB" id="A0A9Q0NC45"/>
<dbReference type="OrthoDB" id="6269116at2759"/>
<reference evidence="1" key="1">
    <citation type="submission" date="2022-07" db="EMBL/GenBank/DDBJ databases">
        <authorList>
            <person name="Trinca V."/>
            <person name="Uliana J.V.C."/>
            <person name="Torres T.T."/>
            <person name="Ward R.J."/>
            <person name="Monesi N."/>
        </authorList>
    </citation>
    <scope>NUCLEOTIDE SEQUENCE</scope>
    <source>
        <strain evidence="1">HSMRA1968</strain>
        <tissue evidence="1">Whole embryos</tissue>
    </source>
</reference>
<sequence length="142" mass="16344">IFSEKELELLNYGLKFNIKPICDPDVVVDIETALKFKSESVKHQIRHGAKHILKEFNNNKKLIHPHVYKEMIEQQAIIKSLQQKDVNDYIVPMSEVSPAHPPFYLYSGLSRFETLSKDDIVEVMPLVPQFAQLLLSGKLKSL</sequence>
<accession>A0A9Q0NC45</accession>
<dbReference type="EMBL" id="WJQU01000001">
    <property type="protein sequence ID" value="KAJ6647597.1"/>
    <property type="molecule type" value="Genomic_DNA"/>
</dbReference>
<keyword evidence="2" id="KW-1185">Reference proteome</keyword>
<name>A0A9Q0NC45_9DIPT</name>